<evidence type="ECO:0000256" key="7">
    <source>
        <dbReference type="PROSITE-ProRule" id="PRU01360"/>
    </source>
</evidence>
<evidence type="ECO:0000256" key="1">
    <source>
        <dbReference type="ARBA" id="ARBA00004571"/>
    </source>
</evidence>
<dbReference type="InterPro" id="IPR023996">
    <property type="entry name" value="TonB-dep_OMP_SusC/RagA"/>
</dbReference>
<dbReference type="PROSITE" id="PS52016">
    <property type="entry name" value="TONB_DEPENDENT_REC_3"/>
    <property type="match status" value="1"/>
</dbReference>
<dbReference type="InterPro" id="IPR023997">
    <property type="entry name" value="TonB-dep_OMP_SusC/RagA_CS"/>
</dbReference>
<dbReference type="PROSITE" id="PS00018">
    <property type="entry name" value="EF_HAND_1"/>
    <property type="match status" value="1"/>
</dbReference>
<accession>A0A4R0NG41</accession>
<dbReference type="SUPFAM" id="SSF49464">
    <property type="entry name" value="Carboxypeptidase regulatory domain-like"/>
    <property type="match status" value="1"/>
</dbReference>
<dbReference type="SUPFAM" id="SSF56935">
    <property type="entry name" value="Porins"/>
    <property type="match status" value="1"/>
</dbReference>
<evidence type="ECO:0000256" key="3">
    <source>
        <dbReference type="ARBA" id="ARBA00022452"/>
    </source>
</evidence>
<evidence type="ECO:0000256" key="5">
    <source>
        <dbReference type="ARBA" id="ARBA00023136"/>
    </source>
</evidence>
<dbReference type="AlphaFoldDB" id="A0A4R0NG41"/>
<gene>
    <name evidence="10" type="ORF">EZ444_01530</name>
</gene>
<organism evidence="10 11">
    <name type="scientific">Pedobacter hiemivivus</name>
    <dbReference type="NCBI Taxonomy" id="2530454"/>
    <lineage>
        <taxon>Bacteria</taxon>
        <taxon>Pseudomonadati</taxon>
        <taxon>Bacteroidota</taxon>
        <taxon>Sphingobacteriia</taxon>
        <taxon>Sphingobacteriales</taxon>
        <taxon>Sphingobacteriaceae</taxon>
        <taxon>Pedobacter</taxon>
    </lineage>
</organism>
<dbReference type="NCBIfam" id="TIGR04057">
    <property type="entry name" value="SusC_RagA_signa"/>
    <property type="match status" value="1"/>
</dbReference>
<dbReference type="Proteomes" id="UP000291117">
    <property type="component" value="Unassembled WGS sequence"/>
</dbReference>
<evidence type="ECO:0000256" key="6">
    <source>
        <dbReference type="ARBA" id="ARBA00023237"/>
    </source>
</evidence>
<keyword evidence="4 7" id="KW-0812">Transmembrane</keyword>
<evidence type="ECO:0000256" key="8">
    <source>
        <dbReference type="SAM" id="SignalP"/>
    </source>
</evidence>
<keyword evidence="11" id="KW-1185">Reference proteome</keyword>
<evidence type="ECO:0000313" key="10">
    <source>
        <dbReference type="EMBL" id="TCC99385.1"/>
    </source>
</evidence>
<protein>
    <submittedName>
        <fullName evidence="10">SusC/RagA family TonB-linked outer membrane protein</fullName>
    </submittedName>
</protein>
<evidence type="ECO:0000256" key="2">
    <source>
        <dbReference type="ARBA" id="ARBA00022448"/>
    </source>
</evidence>
<feature type="signal peptide" evidence="8">
    <location>
        <begin position="1"/>
        <end position="25"/>
    </location>
</feature>
<proteinExistence type="inferred from homology"/>
<dbReference type="OrthoDB" id="9768177at2"/>
<keyword evidence="2 7" id="KW-0813">Transport</keyword>
<feature type="chain" id="PRO_5020718411" evidence="8">
    <location>
        <begin position="26"/>
        <end position="1047"/>
    </location>
</feature>
<sequence length="1047" mass="115637">MNFRLLRTLKGVVVLSLLFCASSYAQVKKITGKVTDGSDGGPMPGVNVSVKGKPSNVATNADGIYTIQADPATDALVFSYIGFKRQTIVLAGKSTLNVSLASDNSDLDEVIVVGYGTKKKSEILGSVAVISGEEIQDIPAPNLAGALRNRIAGVGVSQTSGRPGSPITLNIRNSTSSETARTVGVTSEPLYIIDGITVNKEAFDNIDASMVENMSFLKDASAAIYGAAGAKGVVLVTTKRGKVGKPTLSYNGYVGVSDATRTPEMLSAYDQALLLNDGYRQSGAPLSSYFLPADLELLQGQNYKSWYDEIWQASTTQRHNLSISGGSDKITFFAGGSYQNEDANFKGMNFDKYSFRSGVVATIVNGLKADINFNVDWNIRNAQHNLTDQDDAFFEKIITVPRWVPNSIDGKFVNFNNAVNPNALLNSGYYDRRKSKGYRINANLTYQPVFLKGFTAKFQVSQGSNSTNSRTYIPPYQTYNFAKIGNNGQVYTNQLAAVSPVVEQVATGNQRINPGLSESNSYQGFLTLQYGRTFGKHTFDVLAGGEQSESNNETLSVYRSNQLIPGSEDLWGFDVNTLTLQNSSRGETVKRSVFGRASYDFDKKYLLDFVIRSDASSNFAPGKRWGLSPSIGLGWIISQENFFKNTPFLSFVNYLKFKVNYGVTGDDRVDQRLWQARYTIDTNSGYIYGDANANGLNPSYFPNPDLTWEKKRTLNVGIETSMFNNKLDVNIEAFQNRNYDGIDRGGNNLYPLYGGFTAPIVNYRETYNWGSEFTVGYKAKLTTDLFMNASVNFTYGNSVNTSLIYASGDLINNVAPDWVTSFGTNPNKYNSSNIGLRTAGMFRTQAQVDAFMTKNPNYRIYTRIPEPGFLYFEDTNNDGVITDNDMVPLYDKTNSWFAGGFNLNFSYKALSLQTNIVARFGGKAFYDSKARNAPTTTRNVLSIWKDRWTQDNPMEGKYPRFDDPSIAKNSDFWAVDGTTIRINTMTLSYKAPTKFVNRLGLSGARLLLTGNNLWTLVNPLDYKDPYSSTAYDYPILRTVSLGLNVNL</sequence>
<dbReference type="InterPro" id="IPR012910">
    <property type="entry name" value="Plug_dom"/>
</dbReference>
<evidence type="ECO:0000256" key="4">
    <source>
        <dbReference type="ARBA" id="ARBA00022692"/>
    </source>
</evidence>
<dbReference type="InterPro" id="IPR039426">
    <property type="entry name" value="TonB-dep_rcpt-like"/>
</dbReference>
<keyword evidence="5 7" id="KW-0472">Membrane</keyword>
<keyword evidence="3 7" id="KW-1134">Transmembrane beta strand</keyword>
<dbReference type="Gene3D" id="2.40.170.20">
    <property type="entry name" value="TonB-dependent receptor, beta-barrel domain"/>
    <property type="match status" value="1"/>
</dbReference>
<dbReference type="Gene3D" id="2.60.40.1120">
    <property type="entry name" value="Carboxypeptidase-like, regulatory domain"/>
    <property type="match status" value="1"/>
</dbReference>
<comment type="similarity">
    <text evidence="7">Belongs to the TonB-dependent receptor family.</text>
</comment>
<dbReference type="Pfam" id="PF07715">
    <property type="entry name" value="Plug"/>
    <property type="match status" value="1"/>
</dbReference>
<dbReference type="InterPro" id="IPR008969">
    <property type="entry name" value="CarboxyPept-like_regulatory"/>
</dbReference>
<keyword evidence="6 7" id="KW-0998">Cell outer membrane</keyword>
<dbReference type="NCBIfam" id="TIGR04056">
    <property type="entry name" value="OMP_RagA_SusC"/>
    <property type="match status" value="1"/>
</dbReference>
<dbReference type="Pfam" id="PF13715">
    <property type="entry name" value="CarbopepD_reg_2"/>
    <property type="match status" value="1"/>
</dbReference>
<keyword evidence="8" id="KW-0732">Signal</keyword>
<dbReference type="GO" id="GO:0009279">
    <property type="term" value="C:cell outer membrane"/>
    <property type="evidence" value="ECO:0007669"/>
    <property type="project" value="UniProtKB-SubCell"/>
</dbReference>
<name>A0A4R0NG41_9SPHI</name>
<dbReference type="InterPro" id="IPR018247">
    <property type="entry name" value="EF_Hand_1_Ca_BS"/>
</dbReference>
<comment type="caution">
    <text evidence="10">The sequence shown here is derived from an EMBL/GenBank/DDBJ whole genome shotgun (WGS) entry which is preliminary data.</text>
</comment>
<comment type="subcellular location">
    <subcellularLocation>
        <location evidence="1 7">Cell outer membrane</location>
        <topology evidence="1 7">Multi-pass membrane protein</topology>
    </subcellularLocation>
</comment>
<dbReference type="Gene3D" id="2.170.130.10">
    <property type="entry name" value="TonB-dependent receptor, plug domain"/>
    <property type="match status" value="1"/>
</dbReference>
<dbReference type="RefSeq" id="WP_131606537.1">
    <property type="nucleotide sequence ID" value="NZ_SJSM01000001.1"/>
</dbReference>
<dbReference type="EMBL" id="SJSM01000001">
    <property type="protein sequence ID" value="TCC99385.1"/>
    <property type="molecule type" value="Genomic_DNA"/>
</dbReference>
<reference evidence="10 11" key="1">
    <citation type="submission" date="2019-02" db="EMBL/GenBank/DDBJ databases">
        <title>Pedobacter sp. RP-3-8 sp. nov., isolated from Arctic soil.</title>
        <authorList>
            <person name="Dahal R.H."/>
        </authorList>
    </citation>
    <scope>NUCLEOTIDE SEQUENCE [LARGE SCALE GENOMIC DNA]</scope>
    <source>
        <strain evidence="10 11">RP-3-8</strain>
    </source>
</reference>
<feature type="domain" description="TonB-dependent receptor plug" evidence="9">
    <location>
        <begin position="120"/>
        <end position="233"/>
    </location>
</feature>
<evidence type="ECO:0000313" key="11">
    <source>
        <dbReference type="Proteomes" id="UP000291117"/>
    </source>
</evidence>
<dbReference type="InterPro" id="IPR037066">
    <property type="entry name" value="Plug_dom_sf"/>
</dbReference>
<dbReference type="InterPro" id="IPR036942">
    <property type="entry name" value="Beta-barrel_TonB_sf"/>
</dbReference>
<evidence type="ECO:0000259" key="9">
    <source>
        <dbReference type="Pfam" id="PF07715"/>
    </source>
</evidence>